<dbReference type="Proteomes" id="UP001454036">
    <property type="component" value="Unassembled WGS sequence"/>
</dbReference>
<reference evidence="3 4" key="1">
    <citation type="submission" date="2024-01" db="EMBL/GenBank/DDBJ databases">
        <title>The complete chloroplast genome sequence of Lithospermum erythrorhizon: insights into the phylogenetic relationship among Boraginaceae species and the maternal lineages of purple gromwells.</title>
        <authorList>
            <person name="Okada T."/>
            <person name="Watanabe K."/>
        </authorList>
    </citation>
    <scope>NUCLEOTIDE SEQUENCE [LARGE SCALE GENOMIC DNA]</scope>
</reference>
<protein>
    <recommendedName>
        <fullName evidence="5">GAG-pre-integrase domain-containing protein</fullName>
    </recommendedName>
</protein>
<evidence type="ECO:0000313" key="4">
    <source>
        <dbReference type="Proteomes" id="UP001454036"/>
    </source>
</evidence>
<name>A0AAV3PFW5_LITER</name>
<organism evidence="3 4">
    <name type="scientific">Lithospermum erythrorhizon</name>
    <name type="common">Purple gromwell</name>
    <name type="synonym">Lithospermum officinale var. erythrorhizon</name>
    <dbReference type="NCBI Taxonomy" id="34254"/>
    <lineage>
        <taxon>Eukaryota</taxon>
        <taxon>Viridiplantae</taxon>
        <taxon>Streptophyta</taxon>
        <taxon>Embryophyta</taxon>
        <taxon>Tracheophyta</taxon>
        <taxon>Spermatophyta</taxon>
        <taxon>Magnoliopsida</taxon>
        <taxon>eudicotyledons</taxon>
        <taxon>Gunneridae</taxon>
        <taxon>Pentapetalae</taxon>
        <taxon>asterids</taxon>
        <taxon>lamiids</taxon>
        <taxon>Boraginales</taxon>
        <taxon>Boraginaceae</taxon>
        <taxon>Boraginoideae</taxon>
        <taxon>Lithospermeae</taxon>
        <taxon>Lithospermum</taxon>
    </lineage>
</organism>
<dbReference type="Pfam" id="PF22936">
    <property type="entry name" value="Pol_BBD"/>
    <property type="match status" value="1"/>
</dbReference>
<keyword evidence="4" id="KW-1185">Reference proteome</keyword>
<evidence type="ECO:0000259" key="2">
    <source>
        <dbReference type="Pfam" id="PF22936"/>
    </source>
</evidence>
<evidence type="ECO:0000259" key="1">
    <source>
        <dbReference type="Pfam" id="PF13976"/>
    </source>
</evidence>
<evidence type="ECO:0008006" key="5">
    <source>
        <dbReference type="Google" id="ProtNLM"/>
    </source>
</evidence>
<gene>
    <name evidence="3" type="ORF">LIER_37016</name>
</gene>
<proteinExistence type="predicted"/>
<accession>A0AAV3PFW5</accession>
<feature type="domain" description="Retrovirus-related Pol polyprotein from transposon TNT 1-94-like beta-barrel" evidence="2">
    <location>
        <begin position="9"/>
        <end position="83"/>
    </location>
</feature>
<dbReference type="InterPro" id="IPR025724">
    <property type="entry name" value="GAG-pre-integrase_dom"/>
</dbReference>
<dbReference type="AlphaFoldDB" id="A0AAV3PFW5"/>
<feature type="domain" description="GAG-pre-integrase" evidence="1">
    <location>
        <begin position="106"/>
        <end position="151"/>
    </location>
</feature>
<sequence>MGNSVDLSWIFDTGTTVHATGSVGCLIDQYHDCDCPLTLPDGSIIHSIRRGRVVLFDSLTLRNVPYVPNLHYNLISVSQLLAEHCCDIVFTHNLCYVQYRSARMVIGTDTSELWHSRLGHLSEAVLKSLPFISSSTSALNKSCDTCHRAKHTPDDVTIYESEFLGISDFSSLASGSSDDGFCGLDEPCDTAVVLEEEVVPSVEPGSPSLDPPASSPVVTERIDYSVTFSLLAKMSTVCAFLAVAAVRGWELHQMDVRNACLHGDL</sequence>
<evidence type="ECO:0000313" key="3">
    <source>
        <dbReference type="EMBL" id="GAA0149876.1"/>
    </source>
</evidence>
<dbReference type="EMBL" id="BAABME010017385">
    <property type="protein sequence ID" value="GAA0149876.1"/>
    <property type="molecule type" value="Genomic_DNA"/>
</dbReference>
<comment type="caution">
    <text evidence="3">The sequence shown here is derived from an EMBL/GenBank/DDBJ whole genome shotgun (WGS) entry which is preliminary data.</text>
</comment>
<dbReference type="Pfam" id="PF13976">
    <property type="entry name" value="gag_pre-integrs"/>
    <property type="match status" value="1"/>
</dbReference>
<dbReference type="InterPro" id="IPR054722">
    <property type="entry name" value="PolX-like_BBD"/>
</dbReference>